<name>A0A4P6XTI2_9ASCO</name>
<evidence type="ECO:0000256" key="5">
    <source>
        <dbReference type="ARBA" id="ARBA00022989"/>
    </source>
</evidence>
<dbReference type="EC" id="3.6.1.-" evidence="8"/>
<evidence type="ECO:0000313" key="10">
    <source>
        <dbReference type="EMBL" id="QBM89458.1"/>
    </source>
</evidence>
<evidence type="ECO:0000256" key="1">
    <source>
        <dbReference type="ARBA" id="ARBA00004477"/>
    </source>
</evidence>
<dbReference type="STRING" id="2163413.A0A4P6XTI2"/>
<dbReference type="Proteomes" id="UP000292447">
    <property type="component" value="Chromosome IV"/>
</dbReference>
<dbReference type="PANTHER" id="PTHR23129">
    <property type="entry name" value="ACYL-COENZYME A DIPHOSPHATASE FITM2"/>
    <property type="match status" value="1"/>
</dbReference>
<dbReference type="HAMAP" id="MF_03231">
    <property type="entry name" value="SCS3"/>
    <property type="match status" value="1"/>
</dbReference>
<comment type="similarity">
    <text evidence="8">Belongs to the FIT family. Fungal FIT2B/SCS3 subfamily.</text>
</comment>
<evidence type="ECO:0000313" key="11">
    <source>
        <dbReference type="Proteomes" id="UP000292447"/>
    </source>
</evidence>
<reference evidence="11" key="1">
    <citation type="submission" date="2019-03" db="EMBL/GenBank/DDBJ databases">
        <title>Snf2 controls pulcherriminic acid biosynthesis and connects pigmentation and antifungal activity of the yeast Metschnikowia pulcherrima.</title>
        <authorList>
            <person name="Gore-Lloyd D."/>
            <person name="Sumann I."/>
            <person name="Brachmann A.O."/>
            <person name="Schneeberger K."/>
            <person name="Ortiz-Merino R.A."/>
            <person name="Moreno-Beltran M."/>
            <person name="Schlaefli M."/>
            <person name="Kirner P."/>
            <person name="Santos Kron A."/>
            <person name="Wolfe K.H."/>
            <person name="Piel J."/>
            <person name="Ahrens C.H."/>
            <person name="Henk D."/>
            <person name="Freimoser F.M."/>
        </authorList>
    </citation>
    <scope>NUCLEOTIDE SEQUENCE [LARGE SCALE GENOMIC DNA]</scope>
    <source>
        <strain evidence="11">APC 1.2</strain>
    </source>
</reference>
<dbReference type="GO" id="GO:0140042">
    <property type="term" value="P:lipid droplet formation"/>
    <property type="evidence" value="ECO:0007669"/>
    <property type="project" value="UniProtKB-UniRule"/>
</dbReference>
<dbReference type="InterPro" id="IPR019388">
    <property type="entry name" value="FIT"/>
</dbReference>
<dbReference type="Pfam" id="PF10261">
    <property type="entry name" value="FIT"/>
    <property type="match status" value="1"/>
</dbReference>
<dbReference type="EMBL" id="CP034459">
    <property type="protein sequence ID" value="QBM89458.1"/>
    <property type="molecule type" value="Genomic_DNA"/>
</dbReference>
<keyword evidence="2 8" id="KW-0812">Transmembrane</keyword>
<keyword evidence="6" id="KW-0443">Lipid metabolism</keyword>
<protein>
    <recommendedName>
        <fullName evidence="8">Acyl-coenzyme A diphosphatase SCS3</fullName>
        <ecNumber evidence="8">3.6.1.-</ecNumber>
    </recommendedName>
    <alternativeName>
        <fullName evidence="8">FIT family protein SCS3</fullName>
    </alternativeName>
</protein>
<dbReference type="PANTHER" id="PTHR23129:SF0">
    <property type="entry name" value="ACYL-COENZYME A DIPHOSPHATASE FITM2"/>
    <property type="match status" value="1"/>
</dbReference>
<evidence type="ECO:0000256" key="8">
    <source>
        <dbReference type="HAMAP-Rule" id="MF_03231"/>
    </source>
</evidence>
<feature type="active site" evidence="8">
    <location>
        <position position="267"/>
    </location>
</feature>
<keyword evidence="5 8" id="KW-1133">Transmembrane helix</keyword>
<sequence>MSSVSVYQRHADKVIALSNRLTKYKVSLAEVVFDLSFVANFIVGKLIHVFSQEEEIYNYYNNKGNFFNQWFVKKGWGWTTAAILVFYVVHLQKSPHNRVNVALGAISRWAIATFWWVLFTQWCFGLPIMDKVFVLTGGKCALIPTTTVTTGFNGLNRAFYLVGENYESVSVTSYNCRKMKGSWEGGHDPLGHVFLLVHASLYLFHEIRQFWPGWENFILHAKETALVREIDVKQRVKSAVWALPHAPIMLLLALWWFMLLVTNMYFHSLAEKLVGLVFGYMGVIVVYYAPRYLLKDVWREKADVKHD</sequence>
<comment type="catalytic activity">
    <reaction evidence="8">
        <text>(5Z,8Z,11Z,14Z)-eicosatetraenoyl-CoA + H2O = S-(5Z,8Z,11Z,14Z-eicosatetraenoyl)-4'-phosphopantetheine + adenosine 3',5'-bisphosphate + 2 H(+)</text>
        <dbReference type="Rhea" id="RHEA:65568"/>
        <dbReference type="ChEBI" id="CHEBI:15377"/>
        <dbReference type="ChEBI" id="CHEBI:15378"/>
        <dbReference type="ChEBI" id="CHEBI:57368"/>
        <dbReference type="ChEBI" id="CHEBI:58343"/>
        <dbReference type="ChEBI" id="CHEBI:156554"/>
    </reaction>
</comment>
<keyword evidence="4 8" id="KW-0256">Endoplasmic reticulum</keyword>
<evidence type="ECO:0000256" key="9">
    <source>
        <dbReference type="SAM" id="Phobius"/>
    </source>
</evidence>
<accession>A0A4P6XTI2</accession>
<evidence type="ECO:0000256" key="6">
    <source>
        <dbReference type="ARBA" id="ARBA00023098"/>
    </source>
</evidence>
<comment type="catalytic activity">
    <reaction evidence="8">
        <text>hexadecanoyl-CoA + H2O = S-hexadecanoyl-4'-phosphopantetheine + adenosine 3',5'-bisphosphate + 2 H(+)</text>
        <dbReference type="Rhea" id="RHEA:50032"/>
        <dbReference type="ChEBI" id="CHEBI:15377"/>
        <dbReference type="ChEBI" id="CHEBI:15378"/>
        <dbReference type="ChEBI" id="CHEBI:57379"/>
        <dbReference type="ChEBI" id="CHEBI:58343"/>
        <dbReference type="ChEBI" id="CHEBI:132018"/>
    </reaction>
</comment>
<feature type="transmembrane region" description="Helical" evidence="9">
    <location>
        <begin position="273"/>
        <end position="290"/>
    </location>
</feature>
<dbReference type="GO" id="GO:0010945">
    <property type="term" value="F:coenzyme A diphosphatase activity"/>
    <property type="evidence" value="ECO:0007669"/>
    <property type="project" value="InterPro"/>
</dbReference>
<evidence type="ECO:0000256" key="3">
    <source>
        <dbReference type="ARBA" id="ARBA00022801"/>
    </source>
</evidence>
<dbReference type="AlphaFoldDB" id="A0A4P6XTI2"/>
<gene>
    <name evidence="10" type="primary">MPUL0D05310</name>
    <name evidence="8" type="synonym">FIT2B</name>
    <name evidence="8" type="synonym">SCS3</name>
    <name evidence="10" type="ORF">METSCH_D05310</name>
</gene>
<evidence type="ECO:0000256" key="2">
    <source>
        <dbReference type="ARBA" id="ARBA00022692"/>
    </source>
</evidence>
<keyword evidence="8" id="KW-0444">Lipid biosynthesis</keyword>
<dbReference type="GO" id="GO:0008654">
    <property type="term" value="P:phospholipid biosynthetic process"/>
    <property type="evidence" value="ECO:0007669"/>
    <property type="project" value="UniProtKB-KW"/>
</dbReference>
<keyword evidence="3 8" id="KW-0378">Hydrolase</keyword>
<evidence type="ECO:0000256" key="4">
    <source>
        <dbReference type="ARBA" id="ARBA00022824"/>
    </source>
</evidence>
<keyword evidence="11" id="KW-1185">Reference proteome</keyword>
<keyword evidence="7 8" id="KW-0472">Membrane</keyword>
<organism evidence="10 11">
    <name type="scientific">Metschnikowia aff. pulcherrima</name>
    <dbReference type="NCBI Taxonomy" id="2163413"/>
    <lineage>
        <taxon>Eukaryota</taxon>
        <taxon>Fungi</taxon>
        <taxon>Dikarya</taxon>
        <taxon>Ascomycota</taxon>
        <taxon>Saccharomycotina</taxon>
        <taxon>Pichiomycetes</taxon>
        <taxon>Metschnikowiaceae</taxon>
        <taxon>Metschnikowia</taxon>
    </lineage>
</organism>
<comment type="subcellular location">
    <subcellularLocation>
        <location evidence="1 8">Endoplasmic reticulum membrane</location>
        <topology evidence="1 8">Multi-pass membrane protein</topology>
    </subcellularLocation>
</comment>
<dbReference type="GO" id="GO:0005789">
    <property type="term" value="C:endoplasmic reticulum membrane"/>
    <property type="evidence" value="ECO:0007669"/>
    <property type="project" value="UniProtKB-SubCell"/>
</dbReference>
<evidence type="ECO:0000256" key="7">
    <source>
        <dbReference type="ARBA" id="ARBA00023136"/>
    </source>
</evidence>
<dbReference type="InterPro" id="IPR046400">
    <property type="entry name" value="SCS3"/>
</dbReference>
<feature type="transmembrane region" description="Helical" evidence="9">
    <location>
        <begin position="246"/>
        <end position="266"/>
    </location>
</feature>
<comment type="catalytic activity">
    <reaction evidence="8">
        <text>an acyl-CoA + H2O = an acyl-4'-phosphopantetheine + adenosine 3',5'-bisphosphate + 2 H(+)</text>
        <dbReference type="Rhea" id="RHEA:50044"/>
        <dbReference type="ChEBI" id="CHEBI:15377"/>
        <dbReference type="ChEBI" id="CHEBI:15378"/>
        <dbReference type="ChEBI" id="CHEBI:58342"/>
        <dbReference type="ChEBI" id="CHEBI:58343"/>
        <dbReference type="ChEBI" id="CHEBI:132023"/>
    </reaction>
</comment>
<proteinExistence type="inferred from homology"/>
<feature type="transmembrane region" description="Helical" evidence="9">
    <location>
        <begin position="70"/>
        <end position="89"/>
    </location>
</feature>
<feature type="transmembrane region" description="Helical" evidence="9">
    <location>
        <begin position="101"/>
        <end position="119"/>
    </location>
</feature>
<keyword evidence="8" id="KW-1208">Phospholipid metabolism</keyword>
<feature type="transmembrane region" description="Helical" evidence="9">
    <location>
        <begin position="28"/>
        <end position="50"/>
    </location>
</feature>
<keyword evidence="8" id="KW-0594">Phospholipid biosynthesis</keyword>
<comment type="function">
    <text evidence="8">Fatty acyl-coenzyme A (CoA) diphosphatase that hydrolyzes fatty acyl-CoA to yield acyl-4'-phosphopantetheine and adenosine 3',5'-bisphosphate. Preferentially hydrolyzes unsaturated long-chain acyl-CoA substrates in the endoplasmic reticulum (ER) lumen. This catalytic activity is required for maintaining ER structure and for lipid droplets (LDs) biogenesis, which are lipid storage organelles involved in maintaining lipid and energy homeostasis. May directly bind to diacylglycerol (DAGs) and triacylglycerol, which is also important for LD biogenesis. May support directional budding of nacent LDs from the ER into the cytosol by reducing DAG levels at sites of LD formation. May play a role in the regulation of cell morphology and cytoskeletal organization. Involved in phospholipid biosynthesis.</text>
</comment>
<comment type="catalytic activity">
    <reaction evidence="8">
        <text>(9Z)-octadecenoyl-CoA + H2O = S-(9Z-octadecenoyl)-4'-phosphopantetheine + adenosine 3',5'-bisphosphate + 2 H(+)</text>
        <dbReference type="Rhea" id="RHEA:65564"/>
        <dbReference type="ChEBI" id="CHEBI:15377"/>
        <dbReference type="ChEBI" id="CHEBI:15378"/>
        <dbReference type="ChEBI" id="CHEBI:57387"/>
        <dbReference type="ChEBI" id="CHEBI:58343"/>
        <dbReference type="ChEBI" id="CHEBI:156553"/>
    </reaction>
</comment>
<feature type="active site" evidence="8">
    <location>
        <position position="192"/>
    </location>
</feature>